<keyword evidence="2" id="KW-1185">Reference proteome</keyword>
<organism evidence="1 2">
    <name type="scientific">Enterococcus phage 9183</name>
    <dbReference type="NCBI Taxonomy" id="2763102"/>
    <lineage>
        <taxon>Viruses</taxon>
        <taxon>Duplodnaviria</taxon>
        <taxon>Heunggongvirae</taxon>
        <taxon>Uroviricota</taxon>
        <taxon>Caudoviricetes</taxon>
        <taxon>Andrewesvirinae</taxon>
        <taxon>Denvervirus</taxon>
        <taxon>Denvervirus dv9183</taxon>
    </lineage>
</organism>
<evidence type="ECO:0000313" key="1">
    <source>
        <dbReference type="EMBL" id="QOC57513.1"/>
    </source>
</evidence>
<proteinExistence type="predicted"/>
<keyword evidence="1" id="KW-0255">Endonuclease</keyword>
<evidence type="ECO:0000313" key="2">
    <source>
        <dbReference type="Proteomes" id="UP000516647"/>
    </source>
</evidence>
<accession>A0A7L7SM38</accession>
<sequence length="282" mass="33111">MAFKYETYINSKEWLEKSERYLKEYPICEICHKHKATQVHHTSYKNIGKEKRRDLLGVCDRCHTHLHLLPPKIEDKVRLVKAEKLIETFIQYPALKTLAFNELMEKYYPGENYMIDLASRVCDDTAFFMQNVMEMLDADSEEKGTDLIEELSRIVYLLKMKAGKNKMLHDKEKAERKRKYENGDYDYMFTTTTTDKVKQTVDEVIKNRRKNFCLSELASRPILGEAMRWANITFYEGQMFFKRSGIVTSAQFYLEAVKKGFDQDLFEHLGGTLNDLVGDVDA</sequence>
<reference evidence="1 2" key="1">
    <citation type="submission" date="2020-08" db="EMBL/GenBank/DDBJ databases">
        <authorList>
            <person name="Canfield G.S."/>
            <person name="Duerkop B.A."/>
        </authorList>
    </citation>
    <scope>NUCLEOTIDE SEQUENCE [LARGE SCALE GENOMIC DNA]</scope>
</reference>
<keyword evidence="1" id="KW-0378">Hydrolase</keyword>
<dbReference type="EMBL" id="MT939241">
    <property type="protein sequence ID" value="QOC57513.1"/>
    <property type="molecule type" value="Genomic_DNA"/>
</dbReference>
<protein>
    <submittedName>
        <fullName evidence="1">HNH endonuclease</fullName>
    </submittedName>
</protein>
<keyword evidence="1" id="KW-0540">Nuclease</keyword>
<gene>
    <name evidence="1" type="ORF">phi9183_ORF020</name>
</gene>
<dbReference type="GO" id="GO:0004519">
    <property type="term" value="F:endonuclease activity"/>
    <property type="evidence" value="ECO:0007669"/>
    <property type="project" value="UniProtKB-KW"/>
</dbReference>
<name>A0A7L7SM38_9CAUD</name>
<dbReference type="Proteomes" id="UP000516647">
    <property type="component" value="Segment"/>
</dbReference>